<organism evidence="2 3">
    <name type="scientific">Deinococcus actinosclerus</name>
    <dbReference type="NCBI Taxonomy" id="1768108"/>
    <lineage>
        <taxon>Bacteria</taxon>
        <taxon>Thermotogati</taxon>
        <taxon>Deinococcota</taxon>
        <taxon>Deinococci</taxon>
        <taxon>Deinococcales</taxon>
        <taxon>Deinococcaceae</taxon>
        <taxon>Deinococcus</taxon>
    </lineage>
</organism>
<name>A0ABM5X6L9_9DEIO</name>
<dbReference type="EMBL" id="CP013910">
    <property type="protein sequence ID" value="ALW89394.1"/>
    <property type="molecule type" value="Genomic_DNA"/>
</dbReference>
<evidence type="ECO:0000313" key="2">
    <source>
        <dbReference type="EMBL" id="ALW89394.1"/>
    </source>
</evidence>
<gene>
    <name evidence="2" type="ORF">AUC44_11225</name>
</gene>
<feature type="signal peptide" evidence="1">
    <location>
        <begin position="1"/>
        <end position="17"/>
    </location>
</feature>
<dbReference type="Proteomes" id="UP000060071">
    <property type="component" value="Chromosome"/>
</dbReference>
<keyword evidence="3" id="KW-1185">Reference proteome</keyword>
<evidence type="ECO:0000256" key="1">
    <source>
        <dbReference type="SAM" id="SignalP"/>
    </source>
</evidence>
<feature type="chain" id="PRO_5045311391" description="Ig-like domain-containing protein" evidence="1">
    <location>
        <begin position="18"/>
        <end position="291"/>
    </location>
</feature>
<proteinExistence type="predicted"/>
<sequence length="291" mass="30557">MKLATPLLLLTATLMTACGGGKTANTPDTTGPQLTLTQSAPLEDGTVTLTAAATDDSGISKVEFYQNGTLLGTDTTAPYTYPVDLVNDSRSGYTAKAYDTKGNATVTATFNVTTKYQGGWYWVATDGSGGVIADGISTFITEVPVNGQQVAGGIYSDTDQTRLGISLMGPIFSTTTLETAFTVSTDNADLYLAAQDDDGTIGTYEGRPVFEGRGAILDTATSSSIPVYFGMLQINTDVDATVNTQTQTTLRAMLKGSLSAQRLNRPARVGVALPSTLNVKLPDLSRFKLPQ</sequence>
<dbReference type="InterPro" id="IPR013783">
    <property type="entry name" value="Ig-like_fold"/>
</dbReference>
<dbReference type="Pfam" id="PF17957">
    <property type="entry name" value="Big_7"/>
    <property type="match status" value="1"/>
</dbReference>
<dbReference type="PROSITE" id="PS51257">
    <property type="entry name" value="PROKAR_LIPOPROTEIN"/>
    <property type="match status" value="1"/>
</dbReference>
<reference evidence="2 3" key="1">
    <citation type="submission" date="2015-12" db="EMBL/GenBank/DDBJ databases">
        <authorList>
            <person name="Kim M.K."/>
            <person name="Srinivasan S."/>
            <person name="Lee J.-J."/>
            <person name="Kim K."/>
        </authorList>
    </citation>
    <scope>NUCLEOTIDE SEQUENCE [LARGE SCALE GENOMIC DNA]</scope>
    <source>
        <strain evidence="2 3">BM2</strain>
    </source>
</reference>
<dbReference type="Gene3D" id="2.60.40.10">
    <property type="entry name" value="Immunoglobulins"/>
    <property type="match status" value="1"/>
</dbReference>
<evidence type="ECO:0008006" key="4">
    <source>
        <dbReference type="Google" id="ProtNLM"/>
    </source>
</evidence>
<accession>A0ABM5X6L9</accession>
<protein>
    <recommendedName>
        <fullName evidence="4">Ig-like domain-containing protein</fullName>
    </recommendedName>
</protein>
<keyword evidence="1" id="KW-0732">Signal</keyword>
<dbReference type="RefSeq" id="WP_062158704.1">
    <property type="nucleotide sequence ID" value="NZ_CP013910.1"/>
</dbReference>
<evidence type="ECO:0000313" key="3">
    <source>
        <dbReference type="Proteomes" id="UP000060071"/>
    </source>
</evidence>